<dbReference type="InterPro" id="IPR011049">
    <property type="entry name" value="Serralysin-like_metalloprot_C"/>
</dbReference>
<sequence>MAKITFYSRIGMYGDLDNFYNSTALTLERAKSNVVVYADADGGEKIKIEGSQLAVNKLGVITAGTITDVTFSASNTQPLLKLENASVDAKAFASVLKSGGVEAAYEFSLKGNDTFIGSLISDEIYGGAGKDTVKAGSGNDHIEGGKGNDILYGQAGSDHFVFHAGDGKDVIKDFDAVGGNLAQDYIDIDASMSYTIKSANGGADTLVDFGGGHTITLVGVISTQVTSADFQV</sequence>
<dbReference type="RefSeq" id="WP_304374612.1">
    <property type="nucleotide sequence ID" value="NZ_JAUOZU010000001.1"/>
</dbReference>
<dbReference type="PANTHER" id="PTHR38340:SF1">
    <property type="entry name" value="S-LAYER PROTEIN"/>
    <property type="match status" value="1"/>
</dbReference>
<dbReference type="Proteomes" id="UP001174932">
    <property type="component" value="Unassembled WGS sequence"/>
</dbReference>
<reference evidence="3" key="1">
    <citation type="journal article" date="2015" name="Int. J. Syst. Evol. Microbiol.">
        <title>Rhizobium alvei sp. nov., isolated from a freshwater river.</title>
        <authorList>
            <person name="Sheu S.Y."/>
            <person name="Huang H.W."/>
            <person name="Young C.C."/>
            <person name="Chen W.M."/>
        </authorList>
    </citation>
    <scope>NUCLEOTIDE SEQUENCE</scope>
    <source>
        <strain evidence="3">TNR-22</strain>
    </source>
</reference>
<reference evidence="3" key="2">
    <citation type="submission" date="2023-07" db="EMBL/GenBank/DDBJ databases">
        <authorList>
            <person name="Shen H."/>
        </authorList>
    </citation>
    <scope>NUCLEOTIDE SEQUENCE</scope>
    <source>
        <strain evidence="3">TNR-22</strain>
    </source>
</reference>
<proteinExistence type="predicted"/>
<dbReference type="SUPFAM" id="SSF51120">
    <property type="entry name" value="beta-Roll"/>
    <property type="match status" value="1"/>
</dbReference>
<protein>
    <submittedName>
        <fullName evidence="3">Uncharacterized protein</fullName>
    </submittedName>
</protein>
<name>A0ABT8YGE0_9HYPH</name>
<keyword evidence="2" id="KW-0964">Secreted</keyword>
<dbReference type="PANTHER" id="PTHR38340">
    <property type="entry name" value="S-LAYER PROTEIN"/>
    <property type="match status" value="1"/>
</dbReference>
<comment type="subcellular location">
    <subcellularLocation>
        <location evidence="1">Secreted</location>
    </subcellularLocation>
</comment>
<evidence type="ECO:0000313" key="3">
    <source>
        <dbReference type="EMBL" id="MDO6962735.1"/>
    </source>
</evidence>
<dbReference type="Gene3D" id="2.150.10.10">
    <property type="entry name" value="Serralysin-like metalloprotease, C-terminal"/>
    <property type="match status" value="1"/>
</dbReference>
<dbReference type="PRINTS" id="PR00313">
    <property type="entry name" value="CABNDNGRPT"/>
</dbReference>
<dbReference type="EMBL" id="JAUOZU010000001">
    <property type="protein sequence ID" value="MDO6962735.1"/>
    <property type="molecule type" value="Genomic_DNA"/>
</dbReference>
<evidence type="ECO:0000313" key="4">
    <source>
        <dbReference type="Proteomes" id="UP001174932"/>
    </source>
</evidence>
<keyword evidence="4" id="KW-1185">Reference proteome</keyword>
<dbReference type="Pfam" id="PF00353">
    <property type="entry name" value="HemolysinCabind"/>
    <property type="match status" value="1"/>
</dbReference>
<evidence type="ECO:0000256" key="2">
    <source>
        <dbReference type="ARBA" id="ARBA00022525"/>
    </source>
</evidence>
<comment type="caution">
    <text evidence="3">The sequence shown here is derived from an EMBL/GenBank/DDBJ whole genome shotgun (WGS) entry which is preliminary data.</text>
</comment>
<accession>A0ABT8YGE0</accession>
<dbReference type="InterPro" id="IPR050557">
    <property type="entry name" value="RTX_toxin/Mannuronan_C5-epim"/>
</dbReference>
<gene>
    <name evidence="3" type="ORF">Q4481_02130</name>
</gene>
<organism evidence="3 4">
    <name type="scientific">Rhizobium alvei</name>
    <dbReference type="NCBI Taxonomy" id="1132659"/>
    <lineage>
        <taxon>Bacteria</taxon>
        <taxon>Pseudomonadati</taxon>
        <taxon>Pseudomonadota</taxon>
        <taxon>Alphaproteobacteria</taxon>
        <taxon>Hyphomicrobiales</taxon>
        <taxon>Rhizobiaceae</taxon>
        <taxon>Rhizobium/Agrobacterium group</taxon>
        <taxon>Rhizobium</taxon>
    </lineage>
</organism>
<dbReference type="InterPro" id="IPR001343">
    <property type="entry name" value="Hemolysn_Ca-bd"/>
</dbReference>
<evidence type="ECO:0000256" key="1">
    <source>
        <dbReference type="ARBA" id="ARBA00004613"/>
    </source>
</evidence>